<name>A0ABS6I1T5_9MICC</name>
<evidence type="ECO:0000259" key="1">
    <source>
        <dbReference type="PROSITE" id="PS51459"/>
    </source>
</evidence>
<feature type="domain" description="Fido" evidence="1">
    <location>
        <begin position="5"/>
        <end position="117"/>
    </location>
</feature>
<evidence type="ECO:0000313" key="2">
    <source>
        <dbReference type="EMBL" id="MBU8865708.1"/>
    </source>
</evidence>
<keyword evidence="3" id="KW-1185">Reference proteome</keyword>
<dbReference type="PROSITE" id="PS51459">
    <property type="entry name" value="FIDO"/>
    <property type="match status" value="1"/>
</dbReference>
<sequence>MTAYLEIEDALQVVDRYGFQIRDVGLLASALTRPATTVRGAEAYPELAVKAAALLESVARFHPLLDGNKRTAWTIMVLLLWINGYRHNFTTDEGFRLVVGVAAGDVELRDSAAVISKHLVLR</sequence>
<evidence type="ECO:0000313" key="3">
    <source>
        <dbReference type="Proteomes" id="UP000824166"/>
    </source>
</evidence>
<dbReference type="RefSeq" id="WP_216923524.1">
    <property type="nucleotide sequence ID" value="NZ_JAHOPC010000002.1"/>
</dbReference>
<dbReference type="PANTHER" id="PTHR39426">
    <property type="entry name" value="HOMOLOGY TO DEATH-ON-CURING PROTEIN OF PHAGE P1"/>
    <property type="match status" value="1"/>
</dbReference>
<comment type="caution">
    <text evidence="2">The sequence shown here is derived from an EMBL/GenBank/DDBJ whole genome shotgun (WGS) entry which is preliminary data.</text>
</comment>
<organism evidence="2 3">
    <name type="scientific">Paenarthrobacter aromaticivorans</name>
    <dbReference type="NCBI Taxonomy" id="2849150"/>
    <lineage>
        <taxon>Bacteria</taxon>
        <taxon>Bacillati</taxon>
        <taxon>Actinomycetota</taxon>
        <taxon>Actinomycetes</taxon>
        <taxon>Micrococcales</taxon>
        <taxon>Micrococcaceae</taxon>
        <taxon>Paenarthrobacter</taxon>
    </lineage>
</organism>
<dbReference type="Proteomes" id="UP000824166">
    <property type="component" value="Unassembled WGS sequence"/>
</dbReference>
<reference evidence="2 3" key="1">
    <citation type="submission" date="2021-06" db="EMBL/GenBank/DDBJ databases">
        <authorList>
            <person name="Jeong J.W."/>
        </authorList>
    </citation>
    <scope>NUCLEOTIDE SEQUENCE [LARGE SCALE GENOMIC DNA]</scope>
    <source>
        <strain evidence="2 3">MMS21-TAE1-1</strain>
    </source>
</reference>
<protein>
    <submittedName>
        <fullName evidence="2">Type II toxin-antitoxin system death-on-curing family toxin</fullName>
    </submittedName>
</protein>
<dbReference type="EMBL" id="JAHOPC010000002">
    <property type="protein sequence ID" value="MBU8865708.1"/>
    <property type="molecule type" value="Genomic_DNA"/>
</dbReference>
<gene>
    <name evidence="2" type="ORF">KSW38_05310</name>
</gene>
<proteinExistence type="predicted"/>
<dbReference type="InterPro" id="IPR006440">
    <property type="entry name" value="Doc"/>
</dbReference>
<dbReference type="Pfam" id="PF02661">
    <property type="entry name" value="Fic"/>
    <property type="match status" value="1"/>
</dbReference>
<dbReference type="PANTHER" id="PTHR39426:SF1">
    <property type="entry name" value="HOMOLOGY TO DEATH-ON-CURING PROTEIN OF PHAGE P1"/>
    <property type="match status" value="1"/>
</dbReference>
<accession>A0ABS6I1T5</accession>
<dbReference type="InterPro" id="IPR003812">
    <property type="entry name" value="Fido"/>
</dbReference>
<dbReference type="NCBIfam" id="TIGR01550">
    <property type="entry name" value="DOC_P1"/>
    <property type="match status" value="1"/>
</dbReference>